<feature type="compositionally biased region" description="Acidic residues" evidence="1">
    <location>
        <begin position="362"/>
        <end position="374"/>
    </location>
</feature>
<dbReference type="AlphaFoldDB" id="A0A816KBW9"/>
<organism evidence="2">
    <name type="scientific">Brassica napus</name>
    <name type="common">Rape</name>
    <dbReference type="NCBI Taxonomy" id="3708"/>
    <lineage>
        <taxon>Eukaryota</taxon>
        <taxon>Viridiplantae</taxon>
        <taxon>Streptophyta</taxon>
        <taxon>Embryophyta</taxon>
        <taxon>Tracheophyta</taxon>
        <taxon>Spermatophyta</taxon>
        <taxon>Magnoliopsida</taxon>
        <taxon>eudicotyledons</taxon>
        <taxon>Gunneridae</taxon>
        <taxon>Pentapetalae</taxon>
        <taxon>rosids</taxon>
        <taxon>malvids</taxon>
        <taxon>Brassicales</taxon>
        <taxon>Brassicaceae</taxon>
        <taxon>Brassiceae</taxon>
        <taxon>Brassica</taxon>
    </lineage>
</organism>
<reference evidence="2" key="1">
    <citation type="submission" date="2021-01" db="EMBL/GenBank/DDBJ databases">
        <authorList>
            <consortium name="Genoscope - CEA"/>
            <person name="William W."/>
        </authorList>
    </citation>
    <scope>NUCLEOTIDE SEQUENCE</scope>
</reference>
<evidence type="ECO:0000313" key="2">
    <source>
        <dbReference type="EMBL" id="CAF1891173.1"/>
    </source>
</evidence>
<proteinExistence type="predicted"/>
<feature type="region of interest" description="Disordered" evidence="1">
    <location>
        <begin position="360"/>
        <end position="383"/>
    </location>
</feature>
<accession>A0A816KBW9</accession>
<feature type="region of interest" description="Disordered" evidence="1">
    <location>
        <begin position="299"/>
        <end position="318"/>
    </location>
</feature>
<name>A0A816KBW9_BRANA</name>
<evidence type="ECO:0000256" key="1">
    <source>
        <dbReference type="SAM" id="MobiDB-lite"/>
    </source>
</evidence>
<dbReference type="Proteomes" id="UP001295469">
    <property type="component" value="Chromosome C02"/>
</dbReference>
<gene>
    <name evidence="2" type="ORF">DARMORV10_C02P12370.1</name>
</gene>
<protein>
    <submittedName>
        <fullName evidence="2">(rape) hypothetical protein</fullName>
    </submittedName>
</protein>
<sequence length="383" mass="44182">MDVKLLDHESVLRNRPFSFNDPFVLPSSYSNLILLRRPGDSQLLFKLIYLWKARNNSKGDILLGLEMLMIDEELNTHHHSTYLNTFLSSNHTTKTVTNSVELTYILANSADPFPIVTAAARASVQQESPVVPPPPRFIPPRRVVSLTEENRFLINSFRSATSIPQETDTCMRSLRNLMTRRCGRRHALLVKGLRVFNQACDQHGSYIVEKLLDIYEGVDSCGGGRDFGVRIRLVRLARGTYGNFVVYKAPRVTQAVIMTRDDLFWGLVNKLRPFLHIYLFAATRARNFADVRSHYGADEERGRDRAEEERTCHGAEKRNRDVTRREALEEMRRRVGCRRRCRGLHELLRKVVGLSAKKNDELDTEEDIRDDERDESERDCEFS</sequence>
<dbReference type="EMBL" id="HG994366">
    <property type="protein sequence ID" value="CAF1891173.1"/>
    <property type="molecule type" value="Genomic_DNA"/>
</dbReference>